<reference evidence="6 7" key="1">
    <citation type="submission" date="2023-07" db="EMBL/GenBank/DDBJ databases">
        <title>Sorghum-associated microbial communities from plants grown in Nebraska, USA.</title>
        <authorList>
            <person name="Schachtman D."/>
        </authorList>
    </citation>
    <scope>NUCLEOTIDE SEQUENCE [LARGE SCALE GENOMIC DNA]</scope>
    <source>
        <strain evidence="6 7">CC60</strain>
    </source>
</reference>
<dbReference type="PROSITE" id="PS50043">
    <property type="entry name" value="HTH_LUXR_2"/>
    <property type="match status" value="1"/>
</dbReference>
<dbReference type="CDD" id="cd17535">
    <property type="entry name" value="REC_NarL-like"/>
    <property type="match status" value="1"/>
</dbReference>
<dbReference type="Proteomes" id="UP001237737">
    <property type="component" value="Unassembled WGS sequence"/>
</dbReference>
<dbReference type="SUPFAM" id="SSF46894">
    <property type="entry name" value="C-terminal effector domain of the bipartite response regulators"/>
    <property type="match status" value="1"/>
</dbReference>
<dbReference type="PROSITE" id="PS50110">
    <property type="entry name" value="RESPONSE_REGULATORY"/>
    <property type="match status" value="1"/>
</dbReference>
<dbReference type="InterPro" id="IPR016032">
    <property type="entry name" value="Sig_transdc_resp-reg_C-effctor"/>
</dbReference>
<dbReference type="InterPro" id="IPR011006">
    <property type="entry name" value="CheY-like_superfamily"/>
</dbReference>
<evidence type="ECO:0000256" key="3">
    <source>
        <dbReference type="PROSITE-ProRule" id="PRU00169"/>
    </source>
</evidence>
<gene>
    <name evidence="6" type="ORF">J2T07_003221</name>
</gene>
<feature type="modified residue" description="4-aspartylphosphate" evidence="3">
    <location>
        <position position="68"/>
    </location>
</feature>
<dbReference type="Gene3D" id="1.10.10.10">
    <property type="entry name" value="Winged helix-like DNA-binding domain superfamily/Winged helix DNA-binding domain"/>
    <property type="match status" value="1"/>
</dbReference>
<evidence type="ECO:0000259" key="4">
    <source>
        <dbReference type="PROSITE" id="PS50043"/>
    </source>
</evidence>
<dbReference type="CDD" id="cd06170">
    <property type="entry name" value="LuxR_C_like"/>
    <property type="match status" value="1"/>
</dbReference>
<dbReference type="PANTHER" id="PTHR43214:SF17">
    <property type="entry name" value="TRANSCRIPTIONAL REGULATORY PROTEIN RCSB"/>
    <property type="match status" value="1"/>
</dbReference>
<evidence type="ECO:0000259" key="5">
    <source>
        <dbReference type="PROSITE" id="PS50110"/>
    </source>
</evidence>
<keyword evidence="2" id="KW-0238">DNA-binding</keyword>
<dbReference type="InterPro" id="IPR036388">
    <property type="entry name" value="WH-like_DNA-bd_sf"/>
</dbReference>
<dbReference type="RefSeq" id="WP_306851158.1">
    <property type="nucleotide sequence ID" value="NZ_JAUSSK010000004.1"/>
</dbReference>
<proteinExistence type="predicted"/>
<evidence type="ECO:0000256" key="1">
    <source>
        <dbReference type="ARBA" id="ARBA00022553"/>
    </source>
</evidence>
<accession>A0ABT9T162</accession>
<feature type="domain" description="HTH luxR-type" evidence="4">
    <location>
        <begin position="157"/>
        <end position="222"/>
    </location>
</feature>
<name>A0ABT9T162_9GAMM</name>
<dbReference type="InterPro" id="IPR039420">
    <property type="entry name" value="WalR-like"/>
</dbReference>
<feature type="domain" description="Response regulatory" evidence="5">
    <location>
        <begin position="17"/>
        <end position="136"/>
    </location>
</feature>
<dbReference type="InterPro" id="IPR000792">
    <property type="entry name" value="Tscrpt_reg_LuxR_C"/>
</dbReference>
<dbReference type="SMART" id="SM00421">
    <property type="entry name" value="HTH_LUXR"/>
    <property type="match status" value="1"/>
</dbReference>
<dbReference type="Gene3D" id="3.40.50.2300">
    <property type="match status" value="1"/>
</dbReference>
<keyword evidence="1 3" id="KW-0597">Phosphoprotein</keyword>
<protein>
    <submittedName>
        <fullName evidence="6">Two-component system capsular synthesis response regulator RcsB</fullName>
    </submittedName>
</protein>
<dbReference type="Pfam" id="PF00072">
    <property type="entry name" value="Response_reg"/>
    <property type="match status" value="1"/>
</dbReference>
<dbReference type="SUPFAM" id="SSF52172">
    <property type="entry name" value="CheY-like"/>
    <property type="match status" value="1"/>
</dbReference>
<dbReference type="Pfam" id="PF00196">
    <property type="entry name" value="GerE"/>
    <property type="match status" value="1"/>
</dbReference>
<dbReference type="PANTHER" id="PTHR43214">
    <property type="entry name" value="TWO-COMPONENT RESPONSE REGULATOR"/>
    <property type="match status" value="1"/>
</dbReference>
<evidence type="ECO:0000256" key="2">
    <source>
        <dbReference type="ARBA" id="ARBA00023125"/>
    </source>
</evidence>
<dbReference type="InterPro" id="IPR058245">
    <property type="entry name" value="NreC/VraR/RcsB-like_REC"/>
</dbReference>
<comment type="caution">
    <text evidence="6">The sequence shown here is derived from an EMBL/GenBank/DDBJ whole genome shotgun (WGS) entry which is preliminary data.</text>
</comment>
<dbReference type="InterPro" id="IPR001789">
    <property type="entry name" value="Sig_transdc_resp-reg_receiver"/>
</dbReference>
<evidence type="ECO:0000313" key="7">
    <source>
        <dbReference type="Proteomes" id="UP001237737"/>
    </source>
</evidence>
<organism evidence="6 7">
    <name type="scientific">Luteibacter jiangsuensis</name>
    <dbReference type="NCBI Taxonomy" id="637577"/>
    <lineage>
        <taxon>Bacteria</taxon>
        <taxon>Pseudomonadati</taxon>
        <taxon>Pseudomonadota</taxon>
        <taxon>Gammaproteobacteria</taxon>
        <taxon>Lysobacterales</taxon>
        <taxon>Rhodanobacteraceae</taxon>
        <taxon>Luteibacter</taxon>
    </lineage>
</organism>
<dbReference type="SMART" id="SM00448">
    <property type="entry name" value="REC"/>
    <property type="match status" value="1"/>
</dbReference>
<keyword evidence="7" id="KW-1185">Reference proteome</keyword>
<dbReference type="PRINTS" id="PR00038">
    <property type="entry name" value="HTHLUXR"/>
</dbReference>
<sequence>MERGSSYPPAREKMVLRTIIADDHPVVLMGTRAALEAAGDIVVVGEAANGDQLVDLLASRPCDVIVTDFSMPGGRHGDGLSLIDLVRRRYPRLPIVVLTMVNNAAVLQTMRVRGALGLCDKRAPLKEVAVAVRHAAAGRPYLSETIRRQFDQAGVHSATDMTRLSAREIEVVRLYVSGMSITQIAERLSRSVKTVSRQKRDAMRKLGIDHDSRLSEYARERGLSS</sequence>
<dbReference type="EMBL" id="JAUSSK010000004">
    <property type="protein sequence ID" value="MDQ0011015.1"/>
    <property type="molecule type" value="Genomic_DNA"/>
</dbReference>
<evidence type="ECO:0000313" key="6">
    <source>
        <dbReference type="EMBL" id="MDQ0011015.1"/>
    </source>
</evidence>